<evidence type="ECO:0000313" key="8">
    <source>
        <dbReference type="EMBL" id="KAK6170254.1"/>
    </source>
</evidence>
<evidence type="ECO:0000256" key="3">
    <source>
        <dbReference type="ARBA" id="ARBA00022833"/>
    </source>
</evidence>
<protein>
    <recommendedName>
        <fullName evidence="7">THAP-type domain-containing protein</fullName>
    </recommendedName>
</protein>
<gene>
    <name evidence="8" type="ORF">SNE40_018690</name>
</gene>
<comment type="caution">
    <text evidence="8">The sequence shown here is derived from an EMBL/GenBank/DDBJ whole genome shotgun (WGS) entry which is preliminary data.</text>
</comment>
<dbReference type="GO" id="GO:0003677">
    <property type="term" value="F:DNA binding"/>
    <property type="evidence" value="ECO:0007669"/>
    <property type="project" value="UniProtKB-UniRule"/>
</dbReference>
<dbReference type="AlphaFoldDB" id="A0AAN8J853"/>
<evidence type="ECO:0000259" key="7">
    <source>
        <dbReference type="PROSITE" id="PS50950"/>
    </source>
</evidence>
<keyword evidence="9" id="KW-1185">Reference proteome</keyword>
<evidence type="ECO:0000256" key="5">
    <source>
        <dbReference type="PROSITE-ProRule" id="PRU00309"/>
    </source>
</evidence>
<feature type="domain" description="THAP-type" evidence="7">
    <location>
        <begin position="1"/>
        <end position="101"/>
    </location>
</feature>
<keyword evidence="4 5" id="KW-0238">DNA-binding</keyword>
<evidence type="ECO:0000256" key="4">
    <source>
        <dbReference type="ARBA" id="ARBA00023125"/>
    </source>
</evidence>
<keyword evidence="2 5" id="KW-0863">Zinc-finger</keyword>
<evidence type="ECO:0000313" key="9">
    <source>
        <dbReference type="Proteomes" id="UP001347796"/>
    </source>
</evidence>
<dbReference type="InterPro" id="IPR006612">
    <property type="entry name" value="THAP_Znf"/>
</dbReference>
<dbReference type="PROSITE" id="PS50950">
    <property type="entry name" value="ZF_THAP"/>
    <property type="match status" value="1"/>
</dbReference>
<accession>A0AAN8J853</accession>
<keyword evidence="1" id="KW-0479">Metal-binding</keyword>
<feature type="coiled-coil region" evidence="6">
    <location>
        <begin position="160"/>
        <end position="187"/>
    </location>
</feature>
<reference evidence="8 9" key="1">
    <citation type="submission" date="2024-01" db="EMBL/GenBank/DDBJ databases">
        <title>The genome of the rayed Mediterranean limpet Patella caerulea (Linnaeus, 1758).</title>
        <authorList>
            <person name="Anh-Thu Weber A."/>
            <person name="Halstead-Nussloch G."/>
        </authorList>
    </citation>
    <scope>NUCLEOTIDE SEQUENCE [LARGE SCALE GENOMIC DNA]</scope>
    <source>
        <strain evidence="8">AATW-2023a</strain>
        <tissue evidence="8">Whole specimen</tissue>
    </source>
</reference>
<dbReference type="Proteomes" id="UP001347796">
    <property type="component" value="Unassembled WGS sequence"/>
</dbReference>
<keyword evidence="3" id="KW-0862">Zinc</keyword>
<dbReference type="SUPFAM" id="SSF57716">
    <property type="entry name" value="Glucocorticoid receptor-like (DNA-binding domain)"/>
    <property type="match status" value="1"/>
</dbReference>
<evidence type="ECO:0000256" key="6">
    <source>
        <dbReference type="SAM" id="Coils"/>
    </source>
</evidence>
<keyword evidence="6" id="KW-0175">Coiled coil</keyword>
<dbReference type="GO" id="GO:0008270">
    <property type="term" value="F:zinc ion binding"/>
    <property type="evidence" value="ECO:0007669"/>
    <property type="project" value="UniProtKB-KW"/>
</dbReference>
<organism evidence="8 9">
    <name type="scientific">Patella caerulea</name>
    <name type="common">Rayed Mediterranean limpet</name>
    <dbReference type="NCBI Taxonomy" id="87958"/>
    <lineage>
        <taxon>Eukaryota</taxon>
        <taxon>Metazoa</taxon>
        <taxon>Spiralia</taxon>
        <taxon>Lophotrochozoa</taxon>
        <taxon>Mollusca</taxon>
        <taxon>Gastropoda</taxon>
        <taxon>Patellogastropoda</taxon>
        <taxon>Patelloidea</taxon>
        <taxon>Patellidae</taxon>
        <taxon>Patella</taxon>
    </lineage>
</organism>
<sequence length="199" mass="23419">MSNCVVIGCSNSYYTLQRWLKSDCKKHSGKRHEVCGCGEPFQLLPFPNKKKHPELRLTWLKYIKRQDEHNKVWQPKPYSRVCSKHFIDGTPTPENPNPVLQMGHDFQNTKLNSRKKLYVKPQVPEKSEDIVHDHDYLKTYICDCSFDCHCPGCINKHKEIQLLKEENQCLKNHVSELEARLELEENTNAINSFLRKRLK</sequence>
<evidence type="ECO:0000256" key="2">
    <source>
        <dbReference type="ARBA" id="ARBA00022771"/>
    </source>
</evidence>
<proteinExistence type="predicted"/>
<dbReference type="Pfam" id="PF05485">
    <property type="entry name" value="THAP"/>
    <property type="match status" value="1"/>
</dbReference>
<name>A0AAN8J853_PATCE</name>
<dbReference type="EMBL" id="JAZGQO010000014">
    <property type="protein sequence ID" value="KAK6170254.1"/>
    <property type="molecule type" value="Genomic_DNA"/>
</dbReference>
<evidence type="ECO:0000256" key="1">
    <source>
        <dbReference type="ARBA" id="ARBA00022723"/>
    </source>
</evidence>